<name>L7FGW9_STRT8</name>
<dbReference type="RefSeq" id="WP_006374137.1">
    <property type="nucleotide sequence ID" value="NZ_AEJB01000063.1"/>
</dbReference>
<dbReference type="AlphaFoldDB" id="L7FGW9"/>
<dbReference type="Proteomes" id="UP000010931">
    <property type="component" value="Unassembled WGS sequence"/>
</dbReference>
<proteinExistence type="predicted"/>
<evidence type="ECO:0000256" key="1">
    <source>
        <dbReference type="SAM" id="SignalP"/>
    </source>
</evidence>
<comment type="caution">
    <text evidence="2">The sequence shown here is derived from an EMBL/GenBank/DDBJ whole genome shotgun (WGS) entry which is preliminary data.</text>
</comment>
<dbReference type="EMBL" id="AEJB01000063">
    <property type="protein sequence ID" value="ELP70567.1"/>
    <property type="molecule type" value="Genomic_DNA"/>
</dbReference>
<keyword evidence="3" id="KW-1185">Reference proteome</keyword>
<dbReference type="PATRIC" id="fig|698760.3.peg.800"/>
<evidence type="ECO:0000313" key="3">
    <source>
        <dbReference type="Proteomes" id="UP000010931"/>
    </source>
</evidence>
<feature type="signal peptide" evidence="1">
    <location>
        <begin position="1"/>
        <end position="25"/>
    </location>
</feature>
<feature type="chain" id="PRO_5039507193" description="Tat pathway signal sequence domain protein" evidence="1">
    <location>
        <begin position="26"/>
        <end position="263"/>
    </location>
</feature>
<dbReference type="PROSITE" id="PS51318">
    <property type="entry name" value="TAT"/>
    <property type="match status" value="1"/>
</dbReference>
<keyword evidence="1" id="KW-0732">Signal</keyword>
<evidence type="ECO:0000313" key="2">
    <source>
        <dbReference type="EMBL" id="ELP70567.1"/>
    </source>
</evidence>
<protein>
    <recommendedName>
        <fullName evidence="4">Tat pathway signal sequence domain protein</fullName>
    </recommendedName>
</protein>
<sequence>MKLSRRTAATATALAALSLAGTAVATAPASAAAEPGAYNGACGTGYRVQNVLPVKSSQTTDIGMLYVTYSRTDHKHCAVLLSSSPSEDRRSAYEGGRDALGAVLCLPQASPFGLLAFKSFADPVGRSARRGVRIDRTVMGATAAGDCGAKPLDAACPAGRTCGAPERNRRRRSPAFYGRPSPCSAGTGYDIGWGMSAPLSRSAAHQPFAFDVAFGRTRREVSAARNRAPALLAVSMVSPTARTATDPGTAKVRVEPQPAYWGR</sequence>
<gene>
    <name evidence="2" type="ORF">STRTUCAR8_00637</name>
</gene>
<dbReference type="InterPro" id="IPR006311">
    <property type="entry name" value="TAT_signal"/>
</dbReference>
<evidence type="ECO:0008006" key="4">
    <source>
        <dbReference type="Google" id="ProtNLM"/>
    </source>
</evidence>
<reference evidence="2 3" key="1">
    <citation type="journal article" date="2011" name="Plasmid">
        <title>Streptomyces turgidiscabies Car8 contains a modular pathogenicity island that shares virulence genes with other actinobacterial plant pathogens.</title>
        <authorList>
            <person name="Huguet-Tapia J.C."/>
            <person name="Badger J.H."/>
            <person name="Loria R."/>
            <person name="Pettis G.S."/>
        </authorList>
    </citation>
    <scope>NUCLEOTIDE SEQUENCE [LARGE SCALE GENOMIC DNA]</scope>
    <source>
        <strain evidence="2 3">Car8</strain>
    </source>
</reference>
<accession>L7FGW9</accession>
<organism evidence="2 3">
    <name type="scientific">Streptomyces turgidiscabies (strain Car8)</name>
    <dbReference type="NCBI Taxonomy" id="698760"/>
    <lineage>
        <taxon>Bacteria</taxon>
        <taxon>Bacillati</taxon>
        <taxon>Actinomycetota</taxon>
        <taxon>Actinomycetes</taxon>
        <taxon>Kitasatosporales</taxon>
        <taxon>Streptomycetaceae</taxon>
        <taxon>Streptomyces</taxon>
    </lineage>
</organism>